<dbReference type="Proteomes" id="UP000075809">
    <property type="component" value="Unassembled WGS sequence"/>
</dbReference>
<gene>
    <name evidence="2" type="ORF">ALC60_05981</name>
</gene>
<evidence type="ECO:0000256" key="1">
    <source>
        <dbReference type="SAM" id="MobiDB-lite"/>
    </source>
</evidence>
<proteinExistence type="predicted"/>
<dbReference type="AlphaFoldDB" id="A0A151X4C4"/>
<name>A0A151X4C4_9HYME</name>
<organism evidence="2 3">
    <name type="scientific">Mycetomoellerius zeteki</name>
    <dbReference type="NCBI Taxonomy" id="64791"/>
    <lineage>
        <taxon>Eukaryota</taxon>
        <taxon>Metazoa</taxon>
        <taxon>Ecdysozoa</taxon>
        <taxon>Arthropoda</taxon>
        <taxon>Hexapoda</taxon>
        <taxon>Insecta</taxon>
        <taxon>Pterygota</taxon>
        <taxon>Neoptera</taxon>
        <taxon>Endopterygota</taxon>
        <taxon>Hymenoptera</taxon>
        <taxon>Apocrita</taxon>
        <taxon>Aculeata</taxon>
        <taxon>Formicoidea</taxon>
        <taxon>Formicidae</taxon>
        <taxon>Myrmicinae</taxon>
        <taxon>Mycetomoellerius</taxon>
    </lineage>
</organism>
<reference evidence="2 3" key="1">
    <citation type="submission" date="2015-09" db="EMBL/GenBank/DDBJ databases">
        <title>Trachymyrmex zeteki WGS genome.</title>
        <authorList>
            <person name="Nygaard S."/>
            <person name="Hu H."/>
            <person name="Boomsma J."/>
            <person name="Zhang G."/>
        </authorList>
    </citation>
    <scope>NUCLEOTIDE SEQUENCE [LARGE SCALE GENOMIC DNA]</scope>
    <source>
        <strain evidence="2">Tzet28-1</strain>
        <tissue evidence="2">Whole body</tissue>
    </source>
</reference>
<protein>
    <submittedName>
        <fullName evidence="2">Uncharacterized protein</fullName>
    </submittedName>
</protein>
<feature type="compositionally biased region" description="Basic and acidic residues" evidence="1">
    <location>
        <begin position="16"/>
        <end position="26"/>
    </location>
</feature>
<feature type="compositionally biased region" description="Pro residues" evidence="1">
    <location>
        <begin position="37"/>
        <end position="48"/>
    </location>
</feature>
<evidence type="ECO:0000313" key="2">
    <source>
        <dbReference type="EMBL" id="KYQ55129.1"/>
    </source>
</evidence>
<sequence length="96" mass="10195">MTDRAEKSTTIQQTRDGSERGRERGRAGGRGGGFPACPSPSPTNPFRPVPSRLGAVSCLSLSHTVWVGSSVMAASRSIFSLDTHRGLREPANLLDS</sequence>
<evidence type="ECO:0000313" key="3">
    <source>
        <dbReference type="Proteomes" id="UP000075809"/>
    </source>
</evidence>
<dbReference type="EMBL" id="KQ982554">
    <property type="protein sequence ID" value="KYQ55129.1"/>
    <property type="molecule type" value="Genomic_DNA"/>
</dbReference>
<feature type="region of interest" description="Disordered" evidence="1">
    <location>
        <begin position="1"/>
        <end position="48"/>
    </location>
</feature>
<accession>A0A151X4C4</accession>
<keyword evidence="3" id="KW-1185">Reference proteome</keyword>